<comment type="caution">
    <text evidence="2">The sequence shown here is derived from an EMBL/GenBank/DDBJ whole genome shotgun (WGS) entry which is preliminary data.</text>
</comment>
<dbReference type="PANTHER" id="PTHR30531:SF12">
    <property type="entry name" value="FLAGELLAR BIOSYNTHETIC PROTEIN FLHB"/>
    <property type="match status" value="1"/>
</dbReference>
<keyword evidence="2" id="KW-0282">Flagellum</keyword>
<sequence length="135" mass="14671">MKSTHQPKGESLRGSQDEQCEGRMLNPASVPSMATTPLREAVALRYESHEGTAPQVLAKGRGLMAEAIITRAREAGVYVHESPQLVQLLMAVDLDAHIPPALYLAVAELLAWLWRIEHETAAGPGQEDSAPVRQP</sequence>
<evidence type="ECO:0000256" key="1">
    <source>
        <dbReference type="SAM" id="MobiDB-lite"/>
    </source>
</evidence>
<dbReference type="Gene3D" id="3.40.1690.10">
    <property type="entry name" value="secretion proteins EscU"/>
    <property type="match status" value="1"/>
</dbReference>
<dbReference type="InterPro" id="IPR006135">
    <property type="entry name" value="T3SS_substrate_exporter"/>
</dbReference>
<evidence type="ECO:0000313" key="2">
    <source>
        <dbReference type="EMBL" id="CBH95182.1"/>
    </source>
</evidence>
<name>E6PJV4_9ZZZZ</name>
<organism evidence="2">
    <name type="scientific">mine drainage metagenome</name>
    <dbReference type="NCBI Taxonomy" id="410659"/>
    <lineage>
        <taxon>unclassified sequences</taxon>
        <taxon>metagenomes</taxon>
        <taxon>ecological metagenomes</taxon>
    </lineage>
</organism>
<accession>E6PJV4</accession>
<keyword evidence="2" id="KW-0969">Cilium</keyword>
<proteinExistence type="predicted"/>
<reference evidence="2" key="1">
    <citation type="submission" date="2009-10" db="EMBL/GenBank/DDBJ databases">
        <title>Diversity of trophic interactions inside an arsenic-rich microbial ecosystem.</title>
        <authorList>
            <person name="Bertin P.N."/>
            <person name="Heinrich-Salmeron A."/>
            <person name="Pelletier E."/>
            <person name="Goulhen-Chollet F."/>
            <person name="Arsene-Ploetze F."/>
            <person name="Gallien S."/>
            <person name="Calteau A."/>
            <person name="Vallenet D."/>
            <person name="Casiot C."/>
            <person name="Chane-Woon-Ming B."/>
            <person name="Giloteaux L."/>
            <person name="Barakat M."/>
            <person name="Bonnefoy V."/>
            <person name="Bruneel O."/>
            <person name="Chandler M."/>
            <person name="Cleiss J."/>
            <person name="Duran R."/>
            <person name="Elbaz-Poulichet F."/>
            <person name="Fonknechten N."/>
            <person name="Lauga B."/>
            <person name="Mornico D."/>
            <person name="Ortet P."/>
            <person name="Schaeffer C."/>
            <person name="Siguier P."/>
            <person name="Alexander Thil Smith A."/>
            <person name="Van Dorsselaer A."/>
            <person name="Weissenbach J."/>
            <person name="Medigue C."/>
            <person name="Le Paslier D."/>
        </authorList>
    </citation>
    <scope>NUCLEOTIDE SEQUENCE</scope>
</reference>
<dbReference type="EMBL" id="CABM01000002">
    <property type="protein sequence ID" value="CBH95182.1"/>
    <property type="molecule type" value="Genomic_DNA"/>
</dbReference>
<dbReference type="AlphaFoldDB" id="E6PJV4"/>
<keyword evidence="2" id="KW-0966">Cell projection</keyword>
<feature type="region of interest" description="Disordered" evidence="1">
    <location>
        <begin position="1"/>
        <end position="34"/>
    </location>
</feature>
<dbReference type="GO" id="GO:0009306">
    <property type="term" value="P:protein secretion"/>
    <property type="evidence" value="ECO:0007669"/>
    <property type="project" value="InterPro"/>
</dbReference>
<dbReference type="InterPro" id="IPR029025">
    <property type="entry name" value="T3SS_substrate_exporter_C"/>
</dbReference>
<dbReference type="SUPFAM" id="SSF160544">
    <property type="entry name" value="EscU C-terminal domain-like"/>
    <property type="match status" value="1"/>
</dbReference>
<dbReference type="PANTHER" id="PTHR30531">
    <property type="entry name" value="FLAGELLAR BIOSYNTHETIC PROTEIN FLHB"/>
    <property type="match status" value="1"/>
</dbReference>
<gene>
    <name evidence="2" type="ORF">CARN2_0569</name>
</gene>
<protein>
    <submittedName>
        <fullName evidence="2">Putative Uncharacterized homolog of the cytoplasmic domain of flagellar protein FlhB</fullName>
    </submittedName>
</protein>
<dbReference type="Pfam" id="PF01312">
    <property type="entry name" value="Bac_export_2"/>
    <property type="match status" value="1"/>
</dbReference>
<dbReference type="GO" id="GO:0005886">
    <property type="term" value="C:plasma membrane"/>
    <property type="evidence" value="ECO:0007669"/>
    <property type="project" value="TreeGrafter"/>
</dbReference>